<dbReference type="PANTHER" id="PTHR43065">
    <property type="entry name" value="SENSOR HISTIDINE KINASE"/>
    <property type="match status" value="1"/>
</dbReference>
<gene>
    <name evidence="6" type="ordered locus">ambt_14935</name>
</gene>
<dbReference type="AlphaFoldDB" id="F5ZEM7"/>
<dbReference type="PROSITE" id="PS50109">
    <property type="entry name" value="HIS_KIN"/>
    <property type="match status" value="1"/>
</dbReference>
<accession>F5ZEM7</accession>
<dbReference type="Gene3D" id="1.10.287.130">
    <property type="match status" value="1"/>
</dbReference>
<feature type="transmembrane region" description="Helical" evidence="4">
    <location>
        <begin position="158"/>
        <end position="179"/>
    </location>
</feature>
<dbReference type="PANTHER" id="PTHR43065:SF47">
    <property type="match status" value="1"/>
</dbReference>
<feature type="transmembrane region" description="Helical" evidence="4">
    <location>
        <begin position="12"/>
        <end position="33"/>
    </location>
</feature>
<keyword evidence="4" id="KW-0812">Transmembrane</keyword>
<dbReference type="SUPFAM" id="SSF55874">
    <property type="entry name" value="ATPase domain of HSP90 chaperone/DNA topoisomerase II/histidine kinase"/>
    <property type="match status" value="1"/>
</dbReference>
<evidence type="ECO:0000259" key="5">
    <source>
        <dbReference type="PROSITE" id="PS50109"/>
    </source>
</evidence>
<keyword evidence="6" id="KW-0418">Kinase</keyword>
<dbReference type="OrthoDB" id="2521613at2"/>
<keyword evidence="3" id="KW-0175">Coiled coil</keyword>
<evidence type="ECO:0000313" key="6">
    <source>
        <dbReference type="EMBL" id="AEF04497.1"/>
    </source>
</evidence>
<organism evidence="6 7">
    <name type="scientific">Alteromonas naphthalenivorans</name>
    <dbReference type="NCBI Taxonomy" id="715451"/>
    <lineage>
        <taxon>Bacteria</taxon>
        <taxon>Pseudomonadati</taxon>
        <taxon>Pseudomonadota</taxon>
        <taxon>Gammaproteobacteria</taxon>
        <taxon>Alteromonadales</taxon>
        <taxon>Alteromonadaceae</taxon>
        <taxon>Alteromonas/Salinimonas group</taxon>
        <taxon>Alteromonas</taxon>
    </lineage>
</organism>
<dbReference type="KEGG" id="alt:ambt_14935"/>
<evidence type="ECO:0000256" key="2">
    <source>
        <dbReference type="ARBA" id="ARBA00012438"/>
    </source>
</evidence>
<dbReference type="EMBL" id="CP002339">
    <property type="protein sequence ID" value="AEF04497.1"/>
    <property type="molecule type" value="Genomic_DNA"/>
</dbReference>
<dbReference type="SMART" id="SM00387">
    <property type="entry name" value="HATPase_c"/>
    <property type="match status" value="1"/>
</dbReference>
<comment type="catalytic activity">
    <reaction evidence="1">
        <text>ATP + protein L-histidine = ADP + protein N-phospho-L-histidine.</text>
        <dbReference type="EC" id="2.7.13.3"/>
    </reaction>
</comment>
<dbReference type="HOGENOM" id="CLU_000445_133_5_6"/>
<keyword evidence="4" id="KW-1133">Transmembrane helix</keyword>
<evidence type="ECO:0000256" key="4">
    <source>
        <dbReference type="SAM" id="Phobius"/>
    </source>
</evidence>
<dbReference type="InterPro" id="IPR003594">
    <property type="entry name" value="HATPase_dom"/>
</dbReference>
<name>F5ZEM7_ALTNA</name>
<reference evidence="6 7" key="1">
    <citation type="journal article" date="2011" name="J. Bacteriol.">
        <title>Complete genome sequence of the polycyclic aromatic hydrocarbon-degrading bacterium Alteromonas sp. strain SN2.</title>
        <authorList>
            <person name="Jin H.M."/>
            <person name="Jeong H."/>
            <person name="Moon E.J."/>
            <person name="Math R.K."/>
            <person name="Lee K."/>
            <person name="Kim H.J."/>
            <person name="Jeon C.O."/>
            <person name="Oh T.K."/>
            <person name="Kim J.F."/>
        </authorList>
    </citation>
    <scope>NUCLEOTIDE SEQUENCE [LARGE SCALE GENOMIC DNA]</scope>
    <source>
        <strain evidence="7">JCM 17741 / KACC 18427 / KCTC 11700BP / SN2</strain>
    </source>
</reference>
<dbReference type="EC" id="2.7.13.3" evidence="2"/>
<dbReference type="InterPro" id="IPR036890">
    <property type="entry name" value="HATPase_C_sf"/>
</dbReference>
<evidence type="ECO:0000256" key="3">
    <source>
        <dbReference type="SAM" id="Coils"/>
    </source>
</evidence>
<proteinExistence type="predicted"/>
<sequence>MAAVKTGLSRKLLTRVLSVYFILTLIVTVGQIFTEYLSTKDHVEDELQTLKNTFSTSLTRALWELNTEQANSIAEGLLELPIVEGVQVRDENGNQIADYGLSIQRPRSPIEEELIEDHPSGIFSYSFPLIFKFSGRESTVGDVTLYSSFDTIFGRIEIGIFFLIGNALIKTTFLVFLFMTAFRTMLSEPLAEIIHQMEGFDPLHPNESKLSVKINDDNELLQLKESYNNVIDDLIVSNNKLTNAQDQLSHANKKLDDQNLILEQEVAKKTSSLSQIMLSLEQQKDELIANQRELRQENENRQYIEDELRKRNAELANSMGNLQLAKDQLVESERMASLGGLVAGITHDVNTPLGVGVTAASFLQERLGNLKTSFEEKSLTTKNMENFINEAEQTANLLLTNLNRASELIASFKQVAVDQTSETEREINLNDYIRDIIKSLKPSFKHSNHEIVVNCPEDLYIRCAPGAIAQIVTNMIVNSLVHGFEDTNDGKITLDVSTDNNTIEMRYRDNGKGLSNDDLDKLFDAFFTTKRGEGGSGLGTHIMYNLVTQSLSGHIEAQSKPGDGLQYTIRFPMKGKQA</sequence>
<dbReference type="Pfam" id="PF02518">
    <property type="entry name" value="HATPase_c"/>
    <property type="match status" value="1"/>
</dbReference>
<dbReference type="RefSeq" id="WP_013785422.1">
    <property type="nucleotide sequence ID" value="NC_015554.1"/>
</dbReference>
<dbReference type="GO" id="GO:0004673">
    <property type="term" value="F:protein histidine kinase activity"/>
    <property type="evidence" value="ECO:0007669"/>
    <property type="project" value="UniProtKB-EC"/>
</dbReference>
<keyword evidence="7" id="KW-1185">Reference proteome</keyword>
<feature type="coiled-coil region" evidence="3">
    <location>
        <begin position="238"/>
        <end position="314"/>
    </location>
</feature>
<dbReference type="InterPro" id="IPR004358">
    <property type="entry name" value="Sig_transdc_His_kin-like_C"/>
</dbReference>
<dbReference type="Gene3D" id="3.30.565.10">
    <property type="entry name" value="Histidine kinase-like ATPase, C-terminal domain"/>
    <property type="match status" value="1"/>
</dbReference>
<dbReference type="eggNOG" id="COG4191">
    <property type="taxonomic scope" value="Bacteria"/>
</dbReference>
<dbReference type="PRINTS" id="PR00344">
    <property type="entry name" value="BCTRLSENSOR"/>
</dbReference>
<keyword evidence="6" id="KW-0808">Transferase</keyword>
<dbReference type="InterPro" id="IPR005467">
    <property type="entry name" value="His_kinase_dom"/>
</dbReference>
<protein>
    <recommendedName>
        <fullName evidence="2">histidine kinase</fullName>
        <ecNumber evidence="2">2.7.13.3</ecNumber>
    </recommendedName>
</protein>
<feature type="domain" description="Histidine kinase" evidence="5">
    <location>
        <begin position="344"/>
        <end position="575"/>
    </location>
</feature>
<keyword evidence="4" id="KW-0472">Membrane</keyword>
<evidence type="ECO:0000313" key="7">
    <source>
        <dbReference type="Proteomes" id="UP000000683"/>
    </source>
</evidence>
<dbReference type="Proteomes" id="UP000000683">
    <property type="component" value="Chromosome"/>
</dbReference>
<evidence type="ECO:0000256" key="1">
    <source>
        <dbReference type="ARBA" id="ARBA00000085"/>
    </source>
</evidence>